<reference evidence="2" key="1">
    <citation type="submission" date="2016-10" db="EMBL/GenBank/DDBJ databases">
        <authorList>
            <person name="Varghese N."/>
            <person name="Submissions S."/>
        </authorList>
    </citation>
    <scope>NUCLEOTIDE SEQUENCE [LARGE SCALE GENOMIC DNA]</scope>
    <source>
        <strain evidence="2">DSM 45419</strain>
    </source>
</reference>
<evidence type="ECO:0000313" key="2">
    <source>
        <dbReference type="Proteomes" id="UP000198680"/>
    </source>
</evidence>
<dbReference type="InterPro" id="IPR014747">
    <property type="entry name" value="Bac_photo_RC_H_C"/>
</dbReference>
<keyword evidence="2" id="KW-1185">Reference proteome</keyword>
<dbReference type="GO" id="GO:0030077">
    <property type="term" value="C:plasma membrane light-harvesting complex"/>
    <property type="evidence" value="ECO:0007669"/>
    <property type="project" value="InterPro"/>
</dbReference>
<dbReference type="Proteomes" id="UP000198680">
    <property type="component" value="Unassembled WGS sequence"/>
</dbReference>
<dbReference type="SUPFAM" id="SSF50346">
    <property type="entry name" value="PRC-barrel domain"/>
    <property type="match status" value="1"/>
</dbReference>
<dbReference type="AlphaFoldDB" id="A0A1G9N8T6"/>
<dbReference type="OrthoDB" id="510842at2"/>
<name>A0A1G9N8T6_9ACTN</name>
<dbReference type="Gene3D" id="3.90.50.10">
    <property type="entry name" value="Photosynthetic Reaction Center, subunit H, domain 2"/>
    <property type="match status" value="1"/>
</dbReference>
<evidence type="ECO:0000313" key="1">
    <source>
        <dbReference type="EMBL" id="SDL82830.1"/>
    </source>
</evidence>
<organism evidence="1 2">
    <name type="scientific">Geodermatophilus siccatus</name>
    <dbReference type="NCBI Taxonomy" id="1137991"/>
    <lineage>
        <taxon>Bacteria</taxon>
        <taxon>Bacillati</taxon>
        <taxon>Actinomycetota</taxon>
        <taxon>Actinomycetes</taxon>
        <taxon>Geodermatophilales</taxon>
        <taxon>Geodermatophilaceae</taxon>
        <taxon>Geodermatophilus</taxon>
    </lineage>
</organism>
<dbReference type="GO" id="GO:0019684">
    <property type="term" value="P:photosynthesis, light reaction"/>
    <property type="evidence" value="ECO:0007669"/>
    <property type="project" value="InterPro"/>
</dbReference>
<dbReference type="RefSeq" id="WP_091214450.1">
    <property type="nucleotide sequence ID" value="NZ_FNHE01000002.1"/>
</dbReference>
<gene>
    <name evidence="1" type="ORF">SAMN05660642_00937</name>
</gene>
<protein>
    <recommendedName>
        <fullName evidence="3">PRC-barrel domain-containing protein</fullName>
    </recommendedName>
</protein>
<dbReference type="EMBL" id="FNHE01000002">
    <property type="protein sequence ID" value="SDL82830.1"/>
    <property type="molecule type" value="Genomic_DNA"/>
</dbReference>
<accession>A0A1G9N8T6</accession>
<sequence>MTADVWSFRDFRPVSAGDVDLSGFEVRGRDGSIGVVDKATNKVSASYLVIDTGDWHPDHQVILPAFTVERMDPEKRVVFVDRTRKEIEDAPDVTRAAMRAARFQDRLSGYYHGLYDTGL</sequence>
<dbReference type="InterPro" id="IPR011033">
    <property type="entry name" value="PRC_barrel-like_sf"/>
</dbReference>
<dbReference type="STRING" id="1137991.SAMN05660642_00937"/>
<evidence type="ECO:0008006" key="3">
    <source>
        <dbReference type="Google" id="ProtNLM"/>
    </source>
</evidence>
<proteinExistence type="predicted"/>